<dbReference type="Proteomes" id="UP000490980">
    <property type="component" value="Unassembled WGS sequence"/>
</dbReference>
<comment type="caution">
    <text evidence="5">The sequence shown here is derived from an EMBL/GenBank/DDBJ whole genome shotgun (WGS) entry which is preliminary data.</text>
</comment>
<dbReference type="PROSITE" id="PS00012">
    <property type="entry name" value="PHOSPHOPANTETHEINE"/>
    <property type="match status" value="2"/>
</dbReference>
<dbReference type="PROSITE" id="PS50075">
    <property type="entry name" value="CARRIER"/>
    <property type="match status" value="2"/>
</dbReference>
<dbReference type="PANTHER" id="PTHR45527">
    <property type="entry name" value="NONRIBOSOMAL PEPTIDE SYNTHETASE"/>
    <property type="match status" value="1"/>
</dbReference>
<dbReference type="FunFam" id="3.30.300.30:FF:000010">
    <property type="entry name" value="Enterobactin synthetase component F"/>
    <property type="match status" value="1"/>
</dbReference>
<comment type="cofactor">
    <cofactor evidence="1">
        <name>pantetheine 4'-phosphate</name>
        <dbReference type="ChEBI" id="CHEBI:47942"/>
    </cofactor>
</comment>
<accession>A0A7X5UAJ1</accession>
<dbReference type="Gene3D" id="3.40.50.12780">
    <property type="entry name" value="N-terminal domain of ligase-like"/>
    <property type="match status" value="2"/>
</dbReference>
<dbReference type="Pfam" id="PF00501">
    <property type="entry name" value="AMP-binding"/>
    <property type="match status" value="2"/>
</dbReference>
<dbReference type="SUPFAM" id="SSF56801">
    <property type="entry name" value="Acetyl-CoA synthetase-like"/>
    <property type="match status" value="2"/>
</dbReference>
<evidence type="ECO:0000256" key="2">
    <source>
        <dbReference type="ARBA" id="ARBA00022450"/>
    </source>
</evidence>
<gene>
    <name evidence="5" type="ORF">HBF25_10365</name>
</gene>
<dbReference type="InterPro" id="IPR020845">
    <property type="entry name" value="AMP-binding_CS"/>
</dbReference>
<dbReference type="Gene3D" id="2.30.38.10">
    <property type="entry name" value="Luciferase, Domain 3"/>
    <property type="match status" value="1"/>
</dbReference>
<dbReference type="CDD" id="cd19531">
    <property type="entry name" value="LCL_NRPS-like"/>
    <property type="match status" value="2"/>
</dbReference>
<dbReference type="InterPro" id="IPR020806">
    <property type="entry name" value="PKS_PP-bd"/>
</dbReference>
<dbReference type="PANTHER" id="PTHR45527:SF1">
    <property type="entry name" value="FATTY ACID SYNTHASE"/>
    <property type="match status" value="1"/>
</dbReference>
<dbReference type="FunFam" id="3.40.50.12780:FF:000012">
    <property type="entry name" value="Non-ribosomal peptide synthetase"/>
    <property type="match status" value="1"/>
</dbReference>
<dbReference type="GO" id="GO:0044550">
    <property type="term" value="P:secondary metabolite biosynthetic process"/>
    <property type="evidence" value="ECO:0007669"/>
    <property type="project" value="UniProtKB-ARBA"/>
</dbReference>
<dbReference type="PROSITE" id="PS00455">
    <property type="entry name" value="AMP_BINDING"/>
    <property type="match status" value="1"/>
</dbReference>
<dbReference type="EMBL" id="JAARLZ010000005">
    <property type="protein sequence ID" value="NII06789.1"/>
    <property type="molecule type" value="Genomic_DNA"/>
</dbReference>
<dbReference type="Pfam" id="PF00668">
    <property type="entry name" value="Condensation"/>
    <property type="match status" value="2"/>
</dbReference>
<sequence length="2023" mass="220040">MTSPERATATAVDYDPFTGATLARLAPLTAAQRELWLASHLEPEASLAYNEAIAITFRGTLVLDALEASLHRLVERHEALRSTFSADGEHMFIAAHGRLPLATHDFSLMAAYECETKLRAAWSRIVTTAFDLEHGPLVRAELFRLGDDHHILTLAAHHIVCDGWSFGVIVRDLAALYAQGTGKGQGPAPAGAFSNFALDEAAHAGTEAAREDERYWLDRFAGAAPVLDLPTDRSRPRRRSFASRREDRTIDAAELAALRQLGVAHGASLYATLLTGFTVLLQRLTGQDDLVIGIPTAGQAATGEDTLVGHAVNVLPLRTRVDAGDTFAGLLGRVRGDLFDAFDHQRYTLGSLLGRLSLGRDPSRLPLVSVLFNLDAKLDDSVISFPGMTFDVEAVPRDYENFELFVNAVQLDDGLRLECQYNADLFEGATVQGWLDAYVTLLRQAARDAQAIAAALPVVSEAVYRELAALQPAPTPFPELRLAHEFFERQVDRAPTRAAVRHGDRSLSYLALESRANTIANALRARGIGHGSLVGLCLARGTDMLAAVLGTLKSGAGYVPLDPSFPADRLSFMAADAALAALVTDDDSPLPFDFDATRRLALDGAEVAQAPDDRPERNRRAATPDSVAYVIFTSGSTGRPKGVRVPHRAAANFLTAMQRIPGIAPDDRLVAVTTLSFDIAFMELLLPLTSGAEVVIAGRDDVRDGAQLRQLVEACDATVMQATPAGWRLLVEAGWHGRPAFRAISGGEPLPVDLAEALLDRCGEVWNGYGPTETTVYSTYWRVSDPREGIYIGRPIANTTVHILDAHGNHCPLGVPGEIHIGGAGVTLGYLDRAELTAERFLPDPWSESPDARMYRTGDRGRWLANGLIEHLGRLDFQVKVRGYRIEPGEIECVLADAADVARALVMAREDRPGDVRLVAYIVPREGATLDEDTLRSRLRARLPDYMVPQHFVVLDALPLLPNGKTDRKALPAPMAHSAVNDAERIAPRNDTERRVAAAMESVLSLPGLDVRDDFFALGGHSLLAAQLTARLNREFEITLSFRTLFDAPSIERLSIAIDALSGSDIARPDPIDHRDSQDHAPLSLMQRRLWALEKMHPGRVTYNAPSAHRLRGRLDEHAFDMAFQALVQRQPSLRTSFVDTGEALLQVVRPQLDYRLFPAEDLSLFPAPEREARLMARLRQLTDTPFDLGGAPLFSARMFRLADDEHVLFFMPHHIIWDGWSFDIFCNELSAIYRAFAAGLPSPLTALPVTYGDFAEWHAHWLETPAFQAQLTAWRERLAKMGDIRPLPTDHPRRPGMSGLGHTEWIHVDRVTTDALHEVARQAEATLNMTLLALYFAMLSSSAGQRDLVVGTPVRGRNHTEVESVMGYFNNLLPLHVHVDPTLSFVEFVRKVRGVAIDAFGHPDVPLEYLQRELRIGHGTGATLYQALFSFQDARQRNVDWGGLAHEQILLFQSAATEDMGLWFLENQAGMVGGVTYNADLLRSDTAQLMRERYLAMVQLVIHDPSIAVGRLTAATEAERERVRQWHADVADNVPHPVSRIDERITASPDATQALSDGTSFSLATLERRSGQVARALVERGAATGAVIGVCLDTGLDRLAASLAVLRLGGTLLLLDRADPATWRREVLTDAHTTLLVGERSLETPLDWPADCAVWLDEPLPDGGAPLHFQPPSPATPAIAFHTLDDEGHATGTSLSHAALALAVDALAKHAGNQATGNNRFTNGSVLSLLGPLVALTGAREPGRFDHFPALPLLDERPMAGCQLWIVDEDGEPCPIGAVGTILLKGPLAPQPFGARATSAGDTSRHRFARWLADGRVQLLGRMDRVVSRHGVDVSLLAVEASLLAQPGVVRAVAVMTDDELRAWYVSAPGMKQDAEMLRIALAARLPGWAVPASLVGLDVLPLLPEGDIDVDALPMPAGMQQETAAPDASPSSESERLLASVWQELLGMPRVRTSDNFFDVGGHSLLAVDMAARVQKLTGVQMNLLDIANGTLGTLAADLALARPAPPPAKRGLLSRLLGRG</sequence>
<evidence type="ECO:0000256" key="3">
    <source>
        <dbReference type="ARBA" id="ARBA00022553"/>
    </source>
</evidence>
<dbReference type="InterPro" id="IPR010071">
    <property type="entry name" value="AA_adenyl_dom"/>
</dbReference>
<evidence type="ECO:0000259" key="4">
    <source>
        <dbReference type="PROSITE" id="PS50075"/>
    </source>
</evidence>
<dbReference type="InterPro" id="IPR029058">
    <property type="entry name" value="AB_hydrolase_fold"/>
</dbReference>
<dbReference type="InterPro" id="IPR023213">
    <property type="entry name" value="CAT-like_dom_sf"/>
</dbReference>
<dbReference type="RefSeq" id="WP_166948093.1">
    <property type="nucleotide sequence ID" value="NZ_JAARLZ010000005.1"/>
</dbReference>
<organism evidence="5 6">
    <name type="scientific">Luteibacter anthropi</name>
    <dbReference type="NCBI Taxonomy" id="564369"/>
    <lineage>
        <taxon>Bacteria</taxon>
        <taxon>Pseudomonadati</taxon>
        <taxon>Pseudomonadota</taxon>
        <taxon>Gammaproteobacteria</taxon>
        <taxon>Lysobacterales</taxon>
        <taxon>Rhodanobacteraceae</taxon>
        <taxon>Luteibacter</taxon>
    </lineage>
</organism>
<name>A0A7X5UAJ1_9GAMM</name>
<dbReference type="Gene3D" id="1.10.1200.10">
    <property type="entry name" value="ACP-like"/>
    <property type="match status" value="1"/>
</dbReference>
<dbReference type="SUPFAM" id="SSF47336">
    <property type="entry name" value="ACP-like"/>
    <property type="match status" value="2"/>
</dbReference>
<keyword evidence="2" id="KW-0596">Phosphopantetheine</keyword>
<dbReference type="InterPro" id="IPR006162">
    <property type="entry name" value="Ppantetheine_attach_site"/>
</dbReference>
<dbReference type="InterPro" id="IPR025110">
    <property type="entry name" value="AMP-bd_C"/>
</dbReference>
<dbReference type="FunFam" id="3.40.50.980:FF:000001">
    <property type="entry name" value="Non-ribosomal peptide synthetase"/>
    <property type="match status" value="1"/>
</dbReference>
<keyword evidence="6" id="KW-1185">Reference proteome</keyword>
<evidence type="ECO:0000313" key="5">
    <source>
        <dbReference type="EMBL" id="NII06789.1"/>
    </source>
</evidence>
<dbReference type="Gene3D" id="3.40.50.980">
    <property type="match status" value="2"/>
</dbReference>
<dbReference type="Gene3D" id="3.30.300.30">
    <property type="match status" value="2"/>
</dbReference>
<evidence type="ECO:0000313" key="6">
    <source>
        <dbReference type="Proteomes" id="UP000490980"/>
    </source>
</evidence>
<dbReference type="InterPro" id="IPR045851">
    <property type="entry name" value="AMP-bd_C_sf"/>
</dbReference>
<dbReference type="InterPro" id="IPR042099">
    <property type="entry name" value="ANL_N_sf"/>
</dbReference>
<dbReference type="GO" id="GO:0043041">
    <property type="term" value="P:amino acid activation for nonribosomal peptide biosynthetic process"/>
    <property type="evidence" value="ECO:0007669"/>
    <property type="project" value="TreeGrafter"/>
</dbReference>
<dbReference type="SMART" id="SM00823">
    <property type="entry name" value="PKS_PP"/>
    <property type="match status" value="2"/>
</dbReference>
<dbReference type="Gene3D" id="3.30.559.10">
    <property type="entry name" value="Chloramphenicol acetyltransferase-like domain"/>
    <property type="match status" value="2"/>
</dbReference>
<reference evidence="5 6" key="1">
    <citation type="submission" date="2020-03" db="EMBL/GenBank/DDBJ databases">
        <authorList>
            <person name="Lai Q."/>
        </authorList>
    </citation>
    <scope>NUCLEOTIDE SEQUENCE [LARGE SCALE GENOMIC DNA]</scope>
    <source>
        <strain evidence="5 6">CCUG 25036</strain>
    </source>
</reference>
<keyword evidence="3" id="KW-0597">Phosphoprotein</keyword>
<proteinExistence type="predicted"/>
<evidence type="ECO:0000256" key="1">
    <source>
        <dbReference type="ARBA" id="ARBA00001957"/>
    </source>
</evidence>
<dbReference type="InterPro" id="IPR036736">
    <property type="entry name" value="ACP-like_sf"/>
</dbReference>
<dbReference type="GO" id="GO:0003824">
    <property type="term" value="F:catalytic activity"/>
    <property type="evidence" value="ECO:0007669"/>
    <property type="project" value="InterPro"/>
</dbReference>
<dbReference type="InterPro" id="IPR000873">
    <property type="entry name" value="AMP-dep_synth/lig_dom"/>
</dbReference>
<protein>
    <submittedName>
        <fullName evidence="5">Amino acid adenylation domain-containing protein</fullName>
    </submittedName>
</protein>
<dbReference type="GO" id="GO:0005829">
    <property type="term" value="C:cytosol"/>
    <property type="evidence" value="ECO:0007669"/>
    <property type="project" value="TreeGrafter"/>
</dbReference>
<dbReference type="GO" id="GO:0031177">
    <property type="term" value="F:phosphopantetheine binding"/>
    <property type="evidence" value="ECO:0007669"/>
    <property type="project" value="InterPro"/>
</dbReference>
<dbReference type="InterPro" id="IPR009081">
    <property type="entry name" value="PP-bd_ACP"/>
</dbReference>
<dbReference type="CDD" id="cd12116">
    <property type="entry name" value="A_NRPS_Ta1_like"/>
    <property type="match status" value="1"/>
</dbReference>
<dbReference type="Pfam" id="PF13193">
    <property type="entry name" value="AMP-binding_C"/>
    <property type="match status" value="1"/>
</dbReference>
<feature type="domain" description="Carrier" evidence="4">
    <location>
        <begin position="987"/>
        <end position="1062"/>
    </location>
</feature>
<dbReference type="SUPFAM" id="SSF52777">
    <property type="entry name" value="CoA-dependent acyltransferases"/>
    <property type="match status" value="4"/>
</dbReference>
<dbReference type="Pfam" id="PF00550">
    <property type="entry name" value="PP-binding"/>
    <property type="match status" value="2"/>
</dbReference>
<dbReference type="InterPro" id="IPR001242">
    <property type="entry name" value="Condensation_dom"/>
</dbReference>
<dbReference type="Gene3D" id="3.30.559.30">
    <property type="entry name" value="Nonribosomal peptide synthetase, condensation domain"/>
    <property type="match status" value="2"/>
</dbReference>
<feature type="domain" description="Carrier" evidence="4">
    <location>
        <begin position="1931"/>
        <end position="2008"/>
    </location>
</feature>
<dbReference type="NCBIfam" id="TIGR01733">
    <property type="entry name" value="AA-adenyl-dom"/>
    <property type="match status" value="1"/>
</dbReference>
<dbReference type="Gene3D" id="3.40.50.1820">
    <property type="entry name" value="alpha/beta hydrolase"/>
    <property type="match status" value="1"/>
</dbReference>